<dbReference type="RefSeq" id="WP_096333053.1">
    <property type="nucleotide sequence ID" value="NZ_FOMX01000012.1"/>
</dbReference>
<protein>
    <submittedName>
        <fullName evidence="1">Uncharacterized protein</fullName>
    </submittedName>
</protein>
<dbReference type="EMBL" id="FOMX01000012">
    <property type="protein sequence ID" value="SFE33121.1"/>
    <property type="molecule type" value="Genomic_DNA"/>
</dbReference>
<dbReference type="AlphaFoldDB" id="A0A1I1ZN58"/>
<reference evidence="2" key="1">
    <citation type="submission" date="2016-10" db="EMBL/GenBank/DDBJ databases">
        <authorList>
            <person name="Varghese N."/>
            <person name="Submissions S."/>
        </authorList>
    </citation>
    <scope>NUCLEOTIDE SEQUENCE [LARGE SCALE GENOMIC DNA]</scope>
    <source>
        <strain evidence="2">ATCC 25963</strain>
    </source>
</reference>
<evidence type="ECO:0000313" key="1">
    <source>
        <dbReference type="EMBL" id="SFE33121.1"/>
    </source>
</evidence>
<organism evidence="1 2">
    <name type="scientific">Nannocystis exedens</name>
    <dbReference type="NCBI Taxonomy" id="54"/>
    <lineage>
        <taxon>Bacteria</taxon>
        <taxon>Pseudomonadati</taxon>
        <taxon>Myxococcota</taxon>
        <taxon>Polyangia</taxon>
        <taxon>Nannocystales</taxon>
        <taxon>Nannocystaceae</taxon>
        <taxon>Nannocystis</taxon>
    </lineage>
</organism>
<keyword evidence="2" id="KW-1185">Reference proteome</keyword>
<sequence length="203" mass="22675">MDDVVPCAFCELPHTSDNLRRDYELDFCERCADGHAEVALRERGHTIVTREWQTRDRVGSEFYTFYHFSITARPRVSLSFRASFARESTLDRMIKVFRKDLQVGDPLFDDFIYISTRDRAQVTAMLDSTGAQTTLMDLVSRFNSVFFDGGAFEVRERGTEPISPDAPAMLTVAAMLVHLERAAGAAAAPPAPTAPSDEAPSET</sequence>
<accession>A0A1I1ZN58</accession>
<evidence type="ECO:0000313" key="2">
    <source>
        <dbReference type="Proteomes" id="UP000199400"/>
    </source>
</evidence>
<proteinExistence type="predicted"/>
<name>A0A1I1ZN58_9BACT</name>
<gene>
    <name evidence="1" type="ORF">SAMN02745121_03866</name>
</gene>
<dbReference type="Proteomes" id="UP000199400">
    <property type="component" value="Unassembled WGS sequence"/>
</dbReference>